<dbReference type="RefSeq" id="WP_034641073.1">
    <property type="nucleotide sequence ID" value="NZ_CBCSJC010000006.1"/>
</dbReference>
<evidence type="ECO:0000313" key="3">
    <source>
        <dbReference type="Proteomes" id="UP000027822"/>
    </source>
</evidence>
<name>A0A073K8D2_9BACI</name>
<dbReference type="SMART" id="SM00773">
    <property type="entry name" value="WGR"/>
    <property type="match status" value="1"/>
</dbReference>
<dbReference type="eggNOG" id="COG3831">
    <property type="taxonomic scope" value="Bacteria"/>
</dbReference>
<dbReference type="InterPro" id="IPR008893">
    <property type="entry name" value="WGR_domain"/>
</dbReference>
<evidence type="ECO:0000313" key="2">
    <source>
        <dbReference type="EMBL" id="KEK18498.1"/>
    </source>
</evidence>
<dbReference type="PANTHER" id="PTHR30634">
    <property type="entry name" value="OUTER MEMBRANE LOLAB LIPOPROTEIN INSERTION APPARATUS"/>
    <property type="match status" value="1"/>
</dbReference>
<gene>
    <name evidence="2" type="ORF">BAMA_05635</name>
</gene>
<dbReference type="Gene3D" id="2.20.140.10">
    <property type="entry name" value="WGR domain"/>
    <property type="match status" value="1"/>
</dbReference>
<sequence length="262" mass="30553">MEKLLLYKDASSNKFWKINVSGKSFTVTYGKVSSVGSMKVKEFESNERCEKEAMKLIHAKLKKGYEITENEAEVIKESTMTEELFWELIDMSKKKSEYPEEQVEWLSTYLSRKPVREIIEFDFILQTYHHNSYSSHLWAAAYIIMGGCSDDSFDYFRAWLIAQGKDVFEAAIEDPETLIPTLKFIEEDDVPELEDLLSVAADAYEEKTGKDFDEYAELYHQIKEGPYGFQNIEFDWDDDDDEGLKNKFPKLWGLYGEEPLGY</sequence>
<dbReference type="EMBL" id="JOTN01000014">
    <property type="protein sequence ID" value="KEK18498.1"/>
    <property type="molecule type" value="Genomic_DNA"/>
</dbReference>
<dbReference type="InterPro" id="IPR025334">
    <property type="entry name" value="DUF4240"/>
</dbReference>
<dbReference type="CDD" id="cd07996">
    <property type="entry name" value="WGR_MMR_like"/>
    <property type="match status" value="1"/>
</dbReference>
<comment type="caution">
    <text evidence="2">The sequence shown here is derived from an EMBL/GenBank/DDBJ whole genome shotgun (WGS) entry which is preliminary data.</text>
</comment>
<feature type="domain" description="WGR" evidence="1">
    <location>
        <begin position="1"/>
        <end position="78"/>
    </location>
</feature>
<dbReference type="PROSITE" id="PS51977">
    <property type="entry name" value="WGR"/>
    <property type="match status" value="1"/>
</dbReference>
<dbReference type="Pfam" id="PF05406">
    <property type="entry name" value="WGR"/>
    <property type="match status" value="1"/>
</dbReference>
<dbReference type="SUPFAM" id="SSF142921">
    <property type="entry name" value="WGR domain-like"/>
    <property type="match status" value="1"/>
</dbReference>
<dbReference type="PANTHER" id="PTHR30634:SF13">
    <property type="entry name" value="PROTEIN YEHF"/>
    <property type="match status" value="1"/>
</dbReference>
<dbReference type="InterPro" id="IPR049809">
    <property type="entry name" value="YehF/YfeS-like_WGR"/>
</dbReference>
<organism evidence="2 3">
    <name type="scientific">Bacillus manliponensis</name>
    <dbReference type="NCBI Taxonomy" id="574376"/>
    <lineage>
        <taxon>Bacteria</taxon>
        <taxon>Bacillati</taxon>
        <taxon>Bacillota</taxon>
        <taxon>Bacilli</taxon>
        <taxon>Bacillales</taxon>
        <taxon>Bacillaceae</taxon>
        <taxon>Bacillus</taxon>
        <taxon>Bacillus cereus group</taxon>
    </lineage>
</organism>
<accession>A0A073K8D2</accession>
<dbReference type="InterPro" id="IPR050458">
    <property type="entry name" value="LolB"/>
</dbReference>
<dbReference type="AlphaFoldDB" id="A0A073K8D2"/>
<dbReference type="Pfam" id="PF14024">
    <property type="entry name" value="DUF4240"/>
    <property type="match status" value="1"/>
</dbReference>
<reference evidence="2 3" key="1">
    <citation type="submission" date="2014-06" db="EMBL/GenBank/DDBJ databases">
        <title>Draft genome sequence of Bacillus manliponensis JCM 15802 (MCCC 1A00708).</title>
        <authorList>
            <person name="Lai Q."/>
            <person name="Liu Y."/>
            <person name="Shao Z."/>
        </authorList>
    </citation>
    <scope>NUCLEOTIDE SEQUENCE [LARGE SCALE GENOMIC DNA]</scope>
    <source>
        <strain evidence="2 3">JCM 15802</strain>
    </source>
</reference>
<keyword evidence="3" id="KW-1185">Reference proteome</keyword>
<dbReference type="STRING" id="574376.BAMA_05635"/>
<evidence type="ECO:0000259" key="1">
    <source>
        <dbReference type="PROSITE" id="PS51977"/>
    </source>
</evidence>
<dbReference type="Proteomes" id="UP000027822">
    <property type="component" value="Unassembled WGS sequence"/>
</dbReference>
<dbReference type="InterPro" id="IPR036930">
    <property type="entry name" value="WGR_dom_sf"/>
</dbReference>
<protein>
    <recommendedName>
        <fullName evidence="1">WGR domain-containing protein</fullName>
    </recommendedName>
</protein>
<dbReference type="OrthoDB" id="6200718at2"/>
<proteinExistence type="predicted"/>